<dbReference type="InterPro" id="IPR011013">
    <property type="entry name" value="Gal_mutarotase_sf_dom"/>
</dbReference>
<proteinExistence type="inferred from homology"/>
<accession>D7FQL5</accession>
<feature type="chain" id="PRO_5003095406" description="glucose-6-phosphate 1-epimerase" evidence="7">
    <location>
        <begin position="22"/>
        <end position="310"/>
    </location>
</feature>
<dbReference type="STRING" id="2880.D7FQL5"/>
<comment type="similarity">
    <text evidence="2 5">Belongs to the glucose-6-phosphate 1-epimerase family.</text>
</comment>
<evidence type="ECO:0000256" key="7">
    <source>
        <dbReference type="SAM" id="SignalP"/>
    </source>
</evidence>
<dbReference type="EMBL" id="FN648380">
    <property type="protein sequence ID" value="CBJ30610.1"/>
    <property type="molecule type" value="Genomic_DNA"/>
</dbReference>
<evidence type="ECO:0000256" key="2">
    <source>
        <dbReference type="ARBA" id="ARBA00005866"/>
    </source>
</evidence>
<keyword evidence="7" id="KW-0732">Signal</keyword>
<dbReference type="OrthoDB" id="1659429at2759"/>
<evidence type="ECO:0000313" key="8">
    <source>
        <dbReference type="EMBL" id="CBJ30610.1"/>
    </source>
</evidence>
<evidence type="ECO:0000256" key="4">
    <source>
        <dbReference type="ARBA" id="ARBA00023235"/>
    </source>
</evidence>
<dbReference type="CDD" id="cd09020">
    <property type="entry name" value="D-hex-6-P-epi_like"/>
    <property type="match status" value="1"/>
</dbReference>
<evidence type="ECO:0000256" key="3">
    <source>
        <dbReference type="ARBA" id="ARBA00012083"/>
    </source>
</evidence>
<dbReference type="SUPFAM" id="SSF74650">
    <property type="entry name" value="Galactose mutarotase-like"/>
    <property type="match status" value="1"/>
</dbReference>
<feature type="active site" evidence="6">
    <location>
        <position position="186"/>
    </location>
</feature>
<evidence type="ECO:0000313" key="9">
    <source>
        <dbReference type="Proteomes" id="UP000002630"/>
    </source>
</evidence>
<dbReference type="InParanoid" id="D7FQL5"/>
<feature type="active site" evidence="6">
    <location>
        <position position="286"/>
    </location>
</feature>
<keyword evidence="9" id="KW-1185">Reference proteome</keyword>
<dbReference type="InterPro" id="IPR025532">
    <property type="entry name" value="G6P_1-epimerase"/>
</dbReference>
<comment type="catalytic activity">
    <reaction evidence="1">
        <text>alpha-D-glucose 6-phosphate = beta-D-glucose 6-phosphate</text>
        <dbReference type="Rhea" id="RHEA:16249"/>
        <dbReference type="ChEBI" id="CHEBI:58225"/>
        <dbReference type="ChEBI" id="CHEBI:58247"/>
        <dbReference type="EC" id="5.1.3.15"/>
    </reaction>
</comment>
<dbReference type="Pfam" id="PF01263">
    <property type="entry name" value="Aldose_epim"/>
    <property type="match status" value="1"/>
</dbReference>
<evidence type="ECO:0000256" key="1">
    <source>
        <dbReference type="ARBA" id="ARBA00001096"/>
    </source>
</evidence>
<dbReference type="Proteomes" id="UP000002630">
    <property type="component" value="Linkage Group LG02"/>
</dbReference>
<dbReference type="PIRSF" id="PIRSF016020">
    <property type="entry name" value="PHexose_mutarotase"/>
    <property type="match status" value="1"/>
</dbReference>
<dbReference type="GO" id="GO:0030246">
    <property type="term" value="F:carbohydrate binding"/>
    <property type="evidence" value="ECO:0007669"/>
    <property type="project" value="UniProtKB-UniRule"/>
</dbReference>
<dbReference type="GO" id="GO:0005975">
    <property type="term" value="P:carbohydrate metabolic process"/>
    <property type="evidence" value="ECO:0007669"/>
    <property type="project" value="InterPro"/>
</dbReference>
<dbReference type="EMBL" id="FN649727">
    <property type="protein sequence ID" value="CBJ30610.1"/>
    <property type="molecule type" value="Genomic_DNA"/>
</dbReference>
<evidence type="ECO:0000256" key="5">
    <source>
        <dbReference type="PIRNR" id="PIRNR016020"/>
    </source>
</evidence>
<reference evidence="8 9" key="1">
    <citation type="journal article" date="2010" name="Nature">
        <title>The Ectocarpus genome and the independent evolution of multicellularity in brown algae.</title>
        <authorList>
            <person name="Cock J.M."/>
            <person name="Sterck L."/>
            <person name="Rouze P."/>
            <person name="Scornet D."/>
            <person name="Allen A.E."/>
            <person name="Amoutzias G."/>
            <person name="Anthouard V."/>
            <person name="Artiguenave F."/>
            <person name="Aury J.M."/>
            <person name="Badger J.H."/>
            <person name="Beszteri B."/>
            <person name="Billiau K."/>
            <person name="Bonnet E."/>
            <person name="Bothwell J.H."/>
            <person name="Bowler C."/>
            <person name="Boyen C."/>
            <person name="Brownlee C."/>
            <person name="Carrano C.J."/>
            <person name="Charrier B."/>
            <person name="Cho G.Y."/>
            <person name="Coelho S.M."/>
            <person name="Collen J."/>
            <person name="Corre E."/>
            <person name="Da Silva C."/>
            <person name="Delage L."/>
            <person name="Delaroque N."/>
            <person name="Dittami S.M."/>
            <person name="Doulbeau S."/>
            <person name="Elias M."/>
            <person name="Farnham G."/>
            <person name="Gachon C.M."/>
            <person name="Gschloessl B."/>
            <person name="Heesch S."/>
            <person name="Jabbari K."/>
            <person name="Jubin C."/>
            <person name="Kawai H."/>
            <person name="Kimura K."/>
            <person name="Kloareg B."/>
            <person name="Kupper F.C."/>
            <person name="Lang D."/>
            <person name="Le Bail A."/>
            <person name="Leblanc C."/>
            <person name="Lerouge P."/>
            <person name="Lohr M."/>
            <person name="Lopez P.J."/>
            <person name="Martens C."/>
            <person name="Maumus F."/>
            <person name="Michel G."/>
            <person name="Miranda-Saavedra D."/>
            <person name="Morales J."/>
            <person name="Moreau H."/>
            <person name="Motomura T."/>
            <person name="Nagasato C."/>
            <person name="Napoli C.A."/>
            <person name="Nelson D.R."/>
            <person name="Nyvall-Collen P."/>
            <person name="Peters A.F."/>
            <person name="Pommier C."/>
            <person name="Potin P."/>
            <person name="Poulain J."/>
            <person name="Quesneville H."/>
            <person name="Read B."/>
            <person name="Rensing S.A."/>
            <person name="Ritter A."/>
            <person name="Rousvoal S."/>
            <person name="Samanta M."/>
            <person name="Samson G."/>
            <person name="Schroeder D.C."/>
            <person name="Segurens B."/>
            <person name="Strittmatter M."/>
            <person name="Tonon T."/>
            <person name="Tregear J.W."/>
            <person name="Valentin K."/>
            <person name="von Dassow P."/>
            <person name="Yamagishi T."/>
            <person name="Van de Peer Y."/>
            <person name="Wincker P."/>
        </authorList>
    </citation>
    <scope>NUCLEOTIDE SEQUENCE [LARGE SCALE GENOMIC DNA]</scope>
    <source>
        <strain evidence="9">Ec32 / CCAP1310/4</strain>
    </source>
</reference>
<dbReference type="InterPro" id="IPR008183">
    <property type="entry name" value="Aldose_1/G6P_1-epimerase"/>
</dbReference>
<sequence length="310" mass="33316">MHSTTLAAFGFLGLQLTDVAGFHVPVPVQQAHNMRSTPARMATEGTNESGLKKLTISSGDASAEVFTLGGCVTSFKVKDYDYLFVRPDAMMDGSKPISGGLPHCFPQFGPGVIQQHGFGRNLEWEVVGSTDDSVSLKLSDNEETMAMWPHPFECVYKVALDGTTLQTELAVTNTGSEDFDFQAALHSYFRCSDINKVTISSPKLDGASYLNKMKDPPATETFSGTKMTISEEVDQVFKGVTGDVSINDAGNSRVLVVSNTEGWADTVIWNPYGNEGMGADNFVCVESAQVGGEKLAAGKTWTGKMKLLPA</sequence>
<keyword evidence="4 5" id="KW-0413">Isomerase</keyword>
<dbReference type="GO" id="GO:0047938">
    <property type="term" value="F:glucose-6-phosphate 1-epimerase activity"/>
    <property type="evidence" value="ECO:0007669"/>
    <property type="project" value="UniProtKB-UniRule"/>
</dbReference>
<dbReference type="EC" id="5.1.3.15" evidence="3 5"/>
<dbReference type="AlphaFoldDB" id="D7FQL5"/>
<gene>
    <name evidence="8" type="ORF">Esi_0203_0052</name>
</gene>
<feature type="signal peptide" evidence="7">
    <location>
        <begin position="1"/>
        <end position="21"/>
    </location>
</feature>
<organism evidence="8 9">
    <name type="scientific">Ectocarpus siliculosus</name>
    <name type="common">Brown alga</name>
    <name type="synonym">Conferva siliculosa</name>
    <dbReference type="NCBI Taxonomy" id="2880"/>
    <lineage>
        <taxon>Eukaryota</taxon>
        <taxon>Sar</taxon>
        <taxon>Stramenopiles</taxon>
        <taxon>Ochrophyta</taxon>
        <taxon>PX clade</taxon>
        <taxon>Phaeophyceae</taxon>
        <taxon>Ectocarpales</taxon>
        <taxon>Ectocarpaceae</taxon>
        <taxon>Ectocarpus</taxon>
    </lineage>
</organism>
<dbReference type="InterPro" id="IPR014718">
    <property type="entry name" value="GH-type_carb-bd"/>
</dbReference>
<dbReference type="PANTHER" id="PTHR11122:SF39">
    <property type="entry name" value="GLUCOSE-6-PHOSPHATE 1-EPIMERASE"/>
    <property type="match status" value="1"/>
</dbReference>
<protein>
    <recommendedName>
        <fullName evidence="3 5">glucose-6-phosphate 1-epimerase</fullName>
        <ecNumber evidence="3 5">5.1.3.15</ecNumber>
    </recommendedName>
</protein>
<dbReference type="GO" id="GO:0005737">
    <property type="term" value="C:cytoplasm"/>
    <property type="evidence" value="ECO:0007669"/>
    <property type="project" value="TreeGrafter"/>
</dbReference>
<dbReference type="OMA" id="MNWSITD"/>
<dbReference type="eggNOG" id="KOG1594">
    <property type="taxonomic scope" value="Eukaryota"/>
</dbReference>
<evidence type="ECO:0000256" key="6">
    <source>
        <dbReference type="PIRSR" id="PIRSR016020-1"/>
    </source>
</evidence>
<dbReference type="PANTHER" id="PTHR11122">
    <property type="entry name" value="APOSPORY-ASSOCIATED PROTEIN C-RELATED"/>
    <property type="match status" value="1"/>
</dbReference>
<name>D7FQL5_ECTSI</name>
<dbReference type="Gene3D" id="2.70.98.10">
    <property type="match status" value="1"/>
</dbReference>